<gene>
    <name evidence="3" type="ORF">F1C12_18525</name>
</gene>
<dbReference type="PANTHER" id="PTHR35936:SF17">
    <property type="entry name" value="ARGININE-BINDING EXTRACELLULAR PROTEIN ARTP"/>
    <property type="match status" value="1"/>
</dbReference>
<dbReference type="Gene3D" id="3.40.190.10">
    <property type="entry name" value="Periplasmic binding protein-like II"/>
    <property type="match status" value="2"/>
</dbReference>
<name>A0A7G6YEJ6_9MICO</name>
<accession>A0A7G6YEJ6</accession>
<dbReference type="Pfam" id="PF00497">
    <property type="entry name" value="SBP_bac_3"/>
    <property type="match status" value="1"/>
</dbReference>
<dbReference type="SMART" id="SM00062">
    <property type="entry name" value="PBPb"/>
    <property type="match status" value="1"/>
</dbReference>
<dbReference type="AlphaFoldDB" id="A0A7G6YEJ6"/>
<dbReference type="EMBL" id="CP043641">
    <property type="protein sequence ID" value="QNE36911.1"/>
    <property type="molecule type" value="Genomic_DNA"/>
</dbReference>
<evidence type="ECO:0000259" key="2">
    <source>
        <dbReference type="SMART" id="SM00062"/>
    </source>
</evidence>
<reference evidence="4" key="1">
    <citation type="submission" date="2019-09" db="EMBL/GenBank/DDBJ databases">
        <title>Antimicrobial potential of Antarctic Bacteria.</title>
        <authorList>
            <person name="Benaud N."/>
            <person name="Edwards R.J."/>
            <person name="Ferrari B.C."/>
        </authorList>
    </citation>
    <scope>NUCLEOTIDE SEQUENCE [LARGE SCALE GENOMIC DNA]</scope>
    <source>
        <strain evidence="4">INR9</strain>
    </source>
</reference>
<organism evidence="3 4">
    <name type="scientific">Leifsonia shinshuensis</name>
    <dbReference type="NCBI Taxonomy" id="150026"/>
    <lineage>
        <taxon>Bacteria</taxon>
        <taxon>Bacillati</taxon>
        <taxon>Actinomycetota</taxon>
        <taxon>Actinomycetes</taxon>
        <taxon>Micrococcales</taxon>
        <taxon>Microbacteriaceae</taxon>
        <taxon>Leifsonia</taxon>
    </lineage>
</organism>
<proteinExistence type="predicted"/>
<evidence type="ECO:0000256" key="1">
    <source>
        <dbReference type="ARBA" id="ARBA00022729"/>
    </source>
</evidence>
<dbReference type="Proteomes" id="UP000515511">
    <property type="component" value="Chromosome"/>
</dbReference>
<dbReference type="KEGG" id="lse:F1C12_18525"/>
<evidence type="ECO:0000313" key="3">
    <source>
        <dbReference type="EMBL" id="QNE36911.1"/>
    </source>
</evidence>
<dbReference type="CDD" id="cd13530">
    <property type="entry name" value="PBP2_peptides_like"/>
    <property type="match status" value="1"/>
</dbReference>
<protein>
    <submittedName>
        <fullName evidence="3">Amino acid ABC transporter substrate-binding protein</fullName>
    </submittedName>
</protein>
<sequence length="248" mass="25958">MAAGCKPTDTFSTIHTGTLTVTLSSLPPFISSQGTTLGGIDGDILNAFAKQECVTVTATPVATAAVIPAVQTGRSDVAAGSWWRSASRAKIVGLTEPVYLDQMAFVSKEGYDTVPSLKGKTVGTVDGDLWVGEAKAYYGDDLKIYKSTTDMYQDLKAGRLQVAMDSFGSGSFNAPKLKVKVAKPDQAIGASLQPPQTTFPISFDNPALLKALDRYIATIKANGQLAKILQSHGLPGSAANTGAPRLIS</sequence>
<keyword evidence="1" id="KW-0732">Signal</keyword>
<dbReference type="PANTHER" id="PTHR35936">
    <property type="entry name" value="MEMBRANE-BOUND LYTIC MUREIN TRANSGLYCOSYLASE F"/>
    <property type="match status" value="1"/>
</dbReference>
<feature type="domain" description="Solute-binding protein family 3/N-terminal" evidence="2">
    <location>
        <begin position="18"/>
        <end position="236"/>
    </location>
</feature>
<dbReference type="InterPro" id="IPR001638">
    <property type="entry name" value="Solute-binding_3/MltF_N"/>
</dbReference>
<evidence type="ECO:0000313" key="4">
    <source>
        <dbReference type="Proteomes" id="UP000515511"/>
    </source>
</evidence>
<dbReference type="SUPFAM" id="SSF53850">
    <property type="entry name" value="Periplasmic binding protein-like II"/>
    <property type="match status" value="1"/>
</dbReference>